<dbReference type="FunFam" id="3.40.50.300:FF:000054">
    <property type="entry name" value="ABC multidrug transporter atrF"/>
    <property type="match status" value="1"/>
</dbReference>
<comment type="caution">
    <text evidence="13">The sequence shown here is derived from an EMBL/GenBank/DDBJ whole genome shotgun (WGS) entry which is preliminary data.</text>
</comment>
<evidence type="ECO:0000313" key="13">
    <source>
        <dbReference type="EMBL" id="OKP10378.1"/>
    </source>
</evidence>
<proteinExistence type="inferred from homology"/>
<comment type="subcellular location">
    <subcellularLocation>
        <location evidence="1">Cell membrane</location>
        <topology evidence="1">Multi-pass membrane protein</topology>
    </subcellularLocation>
</comment>
<dbReference type="SMART" id="SM00382">
    <property type="entry name" value="AAA"/>
    <property type="match status" value="2"/>
</dbReference>
<dbReference type="InterPro" id="IPR017871">
    <property type="entry name" value="ABC_transporter-like_CS"/>
</dbReference>
<organism evidence="13 14">
    <name type="scientific">Penicillium subrubescens</name>
    <dbReference type="NCBI Taxonomy" id="1316194"/>
    <lineage>
        <taxon>Eukaryota</taxon>
        <taxon>Fungi</taxon>
        <taxon>Dikarya</taxon>
        <taxon>Ascomycota</taxon>
        <taxon>Pezizomycotina</taxon>
        <taxon>Eurotiomycetes</taxon>
        <taxon>Eurotiomycetidae</taxon>
        <taxon>Eurotiales</taxon>
        <taxon>Aspergillaceae</taxon>
        <taxon>Penicillium</taxon>
    </lineage>
</organism>
<feature type="transmembrane region" description="Helical" evidence="11">
    <location>
        <begin position="1381"/>
        <end position="1400"/>
    </location>
</feature>
<feature type="transmembrane region" description="Helical" evidence="11">
    <location>
        <begin position="571"/>
        <end position="593"/>
    </location>
</feature>
<evidence type="ECO:0000256" key="1">
    <source>
        <dbReference type="ARBA" id="ARBA00004651"/>
    </source>
</evidence>
<dbReference type="InterPro" id="IPR003439">
    <property type="entry name" value="ABC_transporter-like_ATP-bd"/>
</dbReference>
<dbReference type="InterPro" id="IPR034003">
    <property type="entry name" value="ABCG_PDR_2"/>
</dbReference>
<evidence type="ECO:0000256" key="10">
    <source>
        <dbReference type="SAM" id="MobiDB-lite"/>
    </source>
</evidence>
<feature type="transmembrane region" description="Helical" evidence="11">
    <location>
        <begin position="1184"/>
        <end position="1215"/>
    </location>
</feature>
<dbReference type="PANTHER" id="PTHR19241">
    <property type="entry name" value="ATP-BINDING CASSETTE TRANSPORTER"/>
    <property type="match status" value="1"/>
</dbReference>
<reference evidence="13 14" key="1">
    <citation type="submission" date="2016-10" db="EMBL/GenBank/DDBJ databases">
        <title>Genome sequence of the ascomycete fungus Penicillium subrubescens.</title>
        <authorList>
            <person name="De Vries R.P."/>
            <person name="Peng M."/>
            <person name="Dilokpimol A."/>
            <person name="Hilden K."/>
            <person name="Makela M.R."/>
            <person name="Grigoriev I."/>
            <person name="Riley R."/>
            <person name="Granchi Z."/>
        </authorList>
    </citation>
    <scope>NUCLEOTIDE SEQUENCE [LARGE SCALE GENOMIC DNA]</scope>
    <source>
        <strain evidence="13 14">CBS 132785</strain>
    </source>
</reference>
<keyword evidence="14" id="KW-1185">Reference proteome</keyword>
<dbReference type="SUPFAM" id="SSF52540">
    <property type="entry name" value="P-loop containing nucleoside triphosphate hydrolases"/>
    <property type="match status" value="2"/>
</dbReference>
<dbReference type="GO" id="GO:0005524">
    <property type="term" value="F:ATP binding"/>
    <property type="evidence" value="ECO:0007669"/>
    <property type="project" value="UniProtKB-KW"/>
</dbReference>
<keyword evidence="7" id="KW-0067">ATP-binding</keyword>
<feature type="transmembrane region" description="Helical" evidence="11">
    <location>
        <begin position="1145"/>
        <end position="1164"/>
    </location>
</feature>
<feature type="transmembrane region" description="Helical" evidence="11">
    <location>
        <begin position="1227"/>
        <end position="1251"/>
    </location>
</feature>
<dbReference type="InterPro" id="IPR029481">
    <property type="entry name" value="ABC_trans_N"/>
</dbReference>
<evidence type="ECO:0000256" key="4">
    <source>
        <dbReference type="ARBA" id="ARBA00022475"/>
    </source>
</evidence>
<evidence type="ECO:0000259" key="12">
    <source>
        <dbReference type="PROSITE" id="PS50893"/>
    </source>
</evidence>
<dbReference type="InterPro" id="IPR010929">
    <property type="entry name" value="PDR_CDR_ABC"/>
</dbReference>
<dbReference type="Pfam" id="PF06422">
    <property type="entry name" value="PDR_CDR"/>
    <property type="match status" value="1"/>
</dbReference>
<dbReference type="InterPro" id="IPR003593">
    <property type="entry name" value="AAA+_ATPase"/>
</dbReference>
<sequence length="1444" mass="160676">MVDKDEDPEITPASSSPHTRSSSEAVPDNERAMFEYIRPEDREELTRIASNFPRHRAADSGVAGMGGIEKKDTLEDVELGDPVLDPTSNQFDHYKWARMMLKLMDKQGVPLRKSTGVVWENLNIAGSGSALQYQNNVGSVPLAPFRLQEYVSFGKGHSQKQILRNFDGVLKSGELLIVLGRPGSGCSTFLKSLSGELHGLKVEKGSDIQYNGIPMERMHREFKGEVLYNQEVDKHFPHLTVGETLEFAAAARTPENRLNGVSRVKFAKYITQVAMAVFGLSHTYNTKVGDDYIRGVSGGERKRVSIAEMALSGAPVGAWDNSTRGLDSASALEFAKSLRVSANLTGSCHAVAIYQASQAIYDVFNKVIVLYEGREIFFGPCSAARDYFIDMGWECPPRQTTGDFLTSVTNQQERTAREGMANKVPRTPDEFAAYWKKSTQCVALQREIAQYREEYPLGGAAGHDFDETKRQRQAKHVRPKSPYVISIPMQVRLCVKRAYQRMNALISITEINSLYDQRPVIEKQASYAFVHPFAEALGGIVADIPVKFVSAVVFNVIFYFLASLRYEPSQFFIFFLFTFLSTLAMSGVFRTLAASTKTLAQAMSMAGVIVLAIVIYTGFVITAPEMSKIPWFSWIRWINPIFYTFEALVANEFHGRVFECSQFIPAYPNLSDDSFICAVRGAVAGERTVSGDAYIETQYKYTYAHIWRNLGILIGFWIFFMALYLIASELNSATSSTAEFLVFRRGHVPAHLRHLEKGGKAGSAAEVAPATKHSAEKGDTAIPSQHDIFTWRNVCYDIPVQGGQRRLLDHVSGWVKPGTLTALMGVSGAGKTTLLDVLAKRVSIGVVTGDMLVNGKPLDTSFQRKTGYVQQQDLHLPTTTVREALRFSATLRQPKSVSQKEKYHYVEDVIDMLGMQDFADAIRKLLTIGVELAAKPALLIFLDEPTSGLDSQSSWAICAFLRKLAEHGQAVLSTIHQPSALLFQQFDRLLFLAKGGKTVYFGEIGDQSRTLLEYFESNGARVCGSSENPAEYMLEIIGAGASGKSSKDWSAVWSESQQAKGVQTEIDRIHDERASAAPNEDESQLGEYAMPFLSQLWCVTHRSFQGFWREPSYVWAKIMLATLSSLFIGFTFFKPDASLQGFQDVIFSAFMLTSIFSTLVQQIMPKFVVQRSLYEVRERPSKAYSWAAFLISNVIVEIPYQVFVGIIAWACYYYPIYGAEQASQRQGLMLLFVVQFYIFTSTFASLVIAALPDAETGGTIATLMFIMTLTFNGVLQPPSALPGFWIFMYRVSPLTYLIAGITATGLHGRKIECSPAELSVFNPPSGLTCGAYLNQYVTAAGGQLYNPTATSSCEYCQLSNADQYLAASNIFYSERWRNFGIGWAYIGFNIFGTVLMYYMFRVKHYNPTSLVRGIRNGASFFCRVLKRRSGTTPQGKEADNGRLV</sequence>
<dbReference type="InterPro" id="IPR043926">
    <property type="entry name" value="ABCG_dom"/>
</dbReference>
<dbReference type="CDD" id="cd03232">
    <property type="entry name" value="ABCG_PDR_domain2"/>
    <property type="match status" value="1"/>
</dbReference>
<keyword evidence="5 11" id="KW-0812">Transmembrane</keyword>
<dbReference type="Pfam" id="PF00005">
    <property type="entry name" value="ABC_tran"/>
    <property type="match status" value="2"/>
</dbReference>
<dbReference type="Pfam" id="PF14510">
    <property type="entry name" value="ABC_trans_N"/>
    <property type="match status" value="1"/>
</dbReference>
<keyword evidence="8 11" id="KW-1133">Transmembrane helix</keyword>
<feature type="region of interest" description="Disordered" evidence="10">
    <location>
        <begin position="1"/>
        <end position="33"/>
    </location>
</feature>
<dbReference type="Pfam" id="PF19055">
    <property type="entry name" value="ABC2_membrane_7"/>
    <property type="match status" value="1"/>
</dbReference>
<feature type="domain" description="ABC transporter" evidence="12">
    <location>
        <begin position="145"/>
        <end position="397"/>
    </location>
</feature>
<dbReference type="InterPro" id="IPR034001">
    <property type="entry name" value="ABCG_PDR_1"/>
</dbReference>
<evidence type="ECO:0000256" key="3">
    <source>
        <dbReference type="ARBA" id="ARBA00022448"/>
    </source>
</evidence>
<keyword evidence="3" id="KW-0813">Transport</keyword>
<feature type="region of interest" description="Disordered" evidence="10">
    <location>
        <begin position="758"/>
        <end position="778"/>
    </location>
</feature>
<dbReference type="PROSITE" id="PS00211">
    <property type="entry name" value="ABC_TRANSPORTER_1"/>
    <property type="match status" value="1"/>
</dbReference>
<evidence type="ECO:0000256" key="8">
    <source>
        <dbReference type="ARBA" id="ARBA00022989"/>
    </source>
</evidence>
<dbReference type="Gene3D" id="3.40.50.300">
    <property type="entry name" value="P-loop containing nucleotide triphosphate hydrolases"/>
    <property type="match status" value="2"/>
</dbReference>
<dbReference type="STRING" id="1316194.A0A1Q5UD08"/>
<name>A0A1Q5UD08_9EURO</name>
<comment type="similarity">
    <text evidence="2">Belongs to the ABC transporter superfamily. ABCG family. PDR (TC 3.A.1.205) subfamily.</text>
</comment>
<evidence type="ECO:0000256" key="7">
    <source>
        <dbReference type="ARBA" id="ARBA00022840"/>
    </source>
</evidence>
<dbReference type="GO" id="GO:0140359">
    <property type="term" value="F:ABC-type transporter activity"/>
    <property type="evidence" value="ECO:0007669"/>
    <property type="project" value="InterPro"/>
</dbReference>
<evidence type="ECO:0000256" key="11">
    <source>
        <dbReference type="SAM" id="Phobius"/>
    </source>
</evidence>
<protein>
    <submittedName>
        <fullName evidence="13">ABC transporter CDR4</fullName>
    </submittedName>
</protein>
<feature type="domain" description="ABC transporter" evidence="12">
    <location>
        <begin position="789"/>
        <end position="1019"/>
    </location>
</feature>
<dbReference type="InterPro" id="IPR027417">
    <property type="entry name" value="P-loop_NTPase"/>
</dbReference>
<evidence type="ECO:0000256" key="9">
    <source>
        <dbReference type="ARBA" id="ARBA00023136"/>
    </source>
</evidence>
<evidence type="ECO:0000313" key="14">
    <source>
        <dbReference type="Proteomes" id="UP000186955"/>
    </source>
</evidence>
<feature type="transmembrane region" description="Helical" evidence="11">
    <location>
        <begin position="599"/>
        <end position="621"/>
    </location>
</feature>
<dbReference type="Proteomes" id="UP000186955">
    <property type="component" value="Unassembled WGS sequence"/>
</dbReference>
<dbReference type="Pfam" id="PF01061">
    <property type="entry name" value="ABC2_membrane"/>
    <property type="match status" value="2"/>
</dbReference>
<keyword evidence="6" id="KW-0547">Nucleotide-binding</keyword>
<keyword evidence="4" id="KW-1003">Cell membrane</keyword>
<feature type="compositionally biased region" description="Low complexity" evidence="10">
    <location>
        <begin position="14"/>
        <end position="23"/>
    </location>
</feature>
<feature type="transmembrane region" description="Helical" evidence="11">
    <location>
        <begin position="706"/>
        <end position="727"/>
    </location>
</feature>
<evidence type="ECO:0000256" key="2">
    <source>
        <dbReference type="ARBA" id="ARBA00006012"/>
    </source>
</evidence>
<gene>
    <name evidence="13" type="ORF">PENSUB_4225</name>
</gene>
<feature type="transmembrane region" description="Helical" evidence="11">
    <location>
        <begin position="1113"/>
        <end position="1133"/>
    </location>
</feature>
<evidence type="ECO:0000256" key="6">
    <source>
        <dbReference type="ARBA" id="ARBA00022741"/>
    </source>
</evidence>
<dbReference type="GO" id="GO:0005886">
    <property type="term" value="C:plasma membrane"/>
    <property type="evidence" value="ECO:0007669"/>
    <property type="project" value="UniProtKB-SubCell"/>
</dbReference>
<accession>A0A1Q5UD08</accession>
<dbReference type="PROSITE" id="PS50893">
    <property type="entry name" value="ABC_TRANSPORTER_2"/>
    <property type="match status" value="2"/>
</dbReference>
<dbReference type="CDD" id="cd03233">
    <property type="entry name" value="ABCG_PDR_domain1"/>
    <property type="match status" value="1"/>
</dbReference>
<feature type="transmembrane region" description="Helical" evidence="11">
    <location>
        <begin position="544"/>
        <end position="564"/>
    </location>
</feature>
<dbReference type="EMBL" id="MNBE01000353">
    <property type="protein sequence ID" value="OKP10378.1"/>
    <property type="molecule type" value="Genomic_DNA"/>
</dbReference>
<keyword evidence="9 11" id="KW-0472">Membrane</keyword>
<dbReference type="GO" id="GO:0016887">
    <property type="term" value="F:ATP hydrolysis activity"/>
    <property type="evidence" value="ECO:0007669"/>
    <property type="project" value="InterPro"/>
</dbReference>
<dbReference type="InterPro" id="IPR013525">
    <property type="entry name" value="ABC2_TM"/>
</dbReference>
<evidence type="ECO:0000256" key="5">
    <source>
        <dbReference type="ARBA" id="ARBA00022692"/>
    </source>
</evidence>